<evidence type="ECO:0000313" key="1">
    <source>
        <dbReference type="EMBL" id="WED63008.1"/>
    </source>
</evidence>
<keyword evidence="2" id="KW-1185">Reference proteome</keyword>
<dbReference type="Gene3D" id="2.60.120.370">
    <property type="entry name" value="YhcH/YjgK/YiaL"/>
    <property type="match status" value="1"/>
</dbReference>
<dbReference type="GO" id="GO:0005829">
    <property type="term" value="C:cytosol"/>
    <property type="evidence" value="ECO:0007669"/>
    <property type="project" value="TreeGrafter"/>
</dbReference>
<dbReference type="NCBIfam" id="TIGR00022">
    <property type="entry name" value="YhcH/YjgK/YiaL family protein"/>
    <property type="match status" value="1"/>
</dbReference>
<dbReference type="AlphaFoldDB" id="A0AAE9ZV29"/>
<dbReference type="PANTHER" id="PTHR34986:SF1">
    <property type="entry name" value="PROTEIN YIAL"/>
    <property type="match status" value="1"/>
</dbReference>
<dbReference type="InterPro" id="IPR037012">
    <property type="entry name" value="NanQ/TabA/YiaL_sf"/>
</dbReference>
<evidence type="ECO:0000313" key="2">
    <source>
        <dbReference type="Proteomes" id="UP001218638"/>
    </source>
</evidence>
<accession>A0AAE9ZV29</accession>
<reference evidence="1" key="1">
    <citation type="submission" date="2023-03" db="EMBL/GenBank/DDBJ databases">
        <title>Lomoglobus Profundus gen. nov., sp. nov., a novel member of the phylum Verrucomicrobia, isolated from deep-marine sediment of South China Sea.</title>
        <authorList>
            <person name="Ahmad T."/>
            <person name="Ishaq S.E."/>
            <person name="Wang F."/>
        </authorList>
    </citation>
    <scope>NUCLEOTIDE SEQUENCE</scope>
    <source>
        <strain evidence="1">LMO-M01</strain>
    </source>
</reference>
<proteinExistence type="predicted"/>
<gene>
    <name evidence="1" type="ORF">PXH66_11755</name>
</gene>
<name>A0AAE9ZV29_9BACT</name>
<dbReference type="Pfam" id="PF04074">
    <property type="entry name" value="DUF386"/>
    <property type="match status" value="1"/>
</dbReference>
<dbReference type="KEGG" id="slom:PXH66_11755"/>
<dbReference type="InterPro" id="IPR004375">
    <property type="entry name" value="NanQ/TabA/YiaL"/>
</dbReference>
<dbReference type="Proteomes" id="UP001218638">
    <property type="component" value="Chromosome"/>
</dbReference>
<dbReference type="PANTHER" id="PTHR34986">
    <property type="entry name" value="EVOLVED BETA-GALACTOSIDASE SUBUNIT BETA"/>
    <property type="match status" value="1"/>
</dbReference>
<dbReference type="SUPFAM" id="SSF51197">
    <property type="entry name" value="Clavaminate synthase-like"/>
    <property type="match status" value="1"/>
</dbReference>
<protein>
    <submittedName>
        <fullName evidence="1">YhcH/YjgK/YiaL family protein</fullName>
    </submittedName>
</protein>
<organism evidence="1 2">
    <name type="scientific">Synoicihabitans lomoniglobus</name>
    <dbReference type="NCBI Taxonomy" id="2909285"/>
    <lineage>
        <taxon>Bacteria</taxon>
        <taxon>Pseudomonadati</taxon>
        <taxon>Verrucomicrobiota</taxon>
        <taxon>Opitutia</taxon>
        <taxon>Opitutales</taxon>
        <taxon>Opitutaceae</taxon>
        <taxon>Synoicihabitans</taxon>
    </lineage>
</organism>
<dbReference type="EMBL" id="CP119075">
    <property type="protein sequence ID" value="WED63008.1"/>
    <property type="molecule type" value="Genomic_DNA"/>
</dbReference>
<dbReference type="RefSeq" id="WP_330931682.1">
    <property type="nucleotide sequence ID" value="NZ_CP119075.1"/>
</dbReference>
<sequence>MALWGSLETIEQQLVATPRFAVALNYLREAFDPDSAVHARISGLPVGETQQVELGDGVFAMEQVYESKPREAGRFEAHRDHIDLQAIVAGDEIIEVTTAAELAVTEDAIATRDVRFFADGGPVSSWRMRAGEIAVFFPVDVHKPSLAIDGRPTVVRKTVVKVRL</sequence>